<evidence type="ECO:0000313" key="1">
    <source>
        <dbReference type="EMBL" id="CAB0034945.1"/>
    </source>
</evidence>
<dbReference type="EMBL" id="CADCXV010000763">
    <property type="protein sequence ID" value="CAB0034945.1"/>
    <property type="molecule type" value="Genomic_DNA"/>
</dbReference>
<sequence length="174" mass="19983">MAEYLLGRGADPNLAKSCSWCKSMPETSWAGHRFNELKEREREKREKERERSRLPEDVFWSFNAYIIKAAAVAAAKMMMMLYSSRATSESSSGHNVQALVAANPPKMRIKFFFSDLRPVAGGHISCIAEFTFFSLFSFFCRQLITIYSDAKARESRNCSRALRFLTMNIFFLCI</sequence>
<reference evidence="1 2" key="1">
    <citation type="submission" date="2020-02" db="EMBL/GenBank/DDBJ databases">
        <authorList>
            <person name="Ferguson B K."/>
        </authorList>
    </citation>
    <scope>NUCLEOTIDE SEQUENCE [LARGE SCALE GENOMIC DNA]</scope>
</reference>
<keyword evidence="2" id="KW-1185">Reference proteome</keyword>
<gene>
    <name evidence="1" type="ORF">TBRA_LOCUS6843</name>
</gene>
<organism evidence="1 2">
    <name type="scientific">Trichogramma brassicae</name>
    <dbReference type="NCBI Taxonomy" id="86971"/>
    <lineage>
        <taxon>Eukaryota</taxon>
        <taxon>Metazoa</taxon>
        <taxon>Ecdysozoa</taxon>
        <taxon>Arthropoda</taxon>
        <taxon>Hexapoda</taxon>
        <taxon>Insecta</taxon>
        <taxon>Pterygota</taxon>
        <taxon>Neoptera</taxon>
        <taxon>Endopterygota</taxon>
        <taxon>Hymenoptera</taxon>
        <taxon>Apocrita</taxon>
        <taxon>Proctotrupomorpha</taxon>
        <taxon>Chalcidoidea</taxon>
        <taxon>Trichogrammatidae</taxon>
        <taxon>Trichogramma</taxon>
    </lineage>
</organism>
<protein>
    <submittedName>
        <fullName evidence="1">Uncharacterized protein</fullName>
    </submittedName>
</protein>
<evidence type="ECO:0000313" key="2">
    <source>
        <dbReference type="Proteomes" id="UP000479190"/>
    </source>
</evidence>
<proteinExistence type="predicted"/>
<name>A0A6H5IC65_9HYME</name>
<accession>A0A6H5IC65</accession>
<dbReference type="AlphaFoldDB" id="A0A6H5IC65"/>
<dbReference type="Proteomes" id="UP000479190">
    <property type="component" value="Unassembled WGS sequence"/>
</dbReference>